<evidence type="ECO:0000313" key="2">
    <source>
        <dbReference type="Proteomes" id="UP000828048"/>
    </source>
</evidence>
<comment type="caution">
    <text evidence="1">The sequence shown here is derived from an EMBL/GenBank/DDBJ whole genome shotgun (WGS) entry which is preliminary data.</text>
</comment>
<evidence type="ECO:0000313" key="1">
    <source>
        <dbReference type="EMBL" id="KAH7835930.1"/>
    </source>
</evidence>
<proteinExistence type="predicted"/>
<keyword evidence="2" id="KW-1185">Reference proteome</keyword>
<sequence length="492" mass="53001">MGLDKKQSSSSSSSDGSLTRMIIRPTEDTPLLQRKSPQQQPPLSSQSKAFANVFIAIVGAGVLGLPYTFMKCGWFTSLLMISAVATLTCHCMMLLVHTRKKIESSSSIPTTITSFGDLGFAVCGPIGRSTVDIMVVLSQTGFCIGYLIFIGNTLASLFNSSTILANVGLPPKIWGFAAKSFYIWGIFPFQLGLNAIPSLTLLAPLSIFADIVDVGAMGIVMVEEVATVVKQRPAVEAFAGFSAFFYGLGVAVFSFEGIGLVLPLESEMKDKKKFGKTLVFTMVFIAVLYGSFGALGYFAFGDNTRDIITANLGKGLLSTLVQLGLCINLFFTLPLMMNPVYEVVERRYCDGRYCLWMRWMLVLVISFAALFVPNFADFMSLVGSSICCALGFVLPALFHFVAFKNEMGWQGVYLDVAIIILGAVLGATDLRSVLPPFRSLVGRRRWRGGEMNGVAGGGGCSPVVVVGVRRSELSSAGDGFPAKSSEQTKGEH</sequence>
<dbReference type="EMBL" id="CM037152">
    <property type="protein sequence ID" value="KAH7835930.1"/>
    <property type="molecule type" value="Genomic_DNA"/>
</dbReference>
<protein>
    <submittedName>
        <fullName evidence="1">Uncharacterized protein</fullName>
    </submittedName>
</protein>
<accession>A0ACB7X5R8</accession>
<name>A0ACB7X5R8_9ERIC</name>
<gene>
    <name evidence="1" type="ORF">Vadar_031179</name>
</gene>
<organism evidence="1 2">
    <name type="scientific">Vaccinium darrowii</name>
    <dbReference type="NCBI Taxonomy" id="229202"/>
    <lineage>
        <taxon>Eukaryota</taxon>
        <taxon>Viridiplantae</taxon>
        <taxon>Streptophyta</taxon>
        <taxon>Embryophyta</taxon>
        <taxon>Tracheophyta</taxon>
        <taxon>Spermatophyta</taxon>
        <taxon>Magnoliopsida</taxon>
        <taxon>eudicotyledons</taxon>
        <taxon>Gunneridae</taxon>
        <taxon>Pentapetalae</taxon>
        <taxon>asterids</taxon>
        <taxon>Ericales</taxon>
        <taxon>Ericaceae</taxon>
        <taxon>Vaccinioideae</taxon>
        <taxon>Vaccinieae</taxon>
        <taxon>Vaccinium</taxon>
    </lineage>
</organism>
<reference evidence="1 2" key="1">
    <citation type="journal article" date="2021" name="Hortic Res">
        <title>High-quality reference genome and annotation aids understanding of berry development for evergreen blueberry (Vaccinium darrowii).</title>
        <authorList>
            <person name="Yu J."/>
            <person name="Hulse-Kemp A.M."/>
            <person name="Babiker E."/>
            <person name="Staton M."/>
        </authorList>
    </citation>
    <scope>NUCLEOTIDE SEQUENCE [LARGE SCALE GENOMIC DNA]</scope>
    <source>
        <strain evidence="2">cv. NJ 8807/NJ 8810</strain>
        <tissue evidence="1">Young leaf</tissue>
    </source>
</reference>
<dbReference type="Proteomes" id="UP000828048">
    <property type="component" value="Chromosome 2"/>
</dbReference>